<reference evidence="2" key="1">
    <citation type="submission" date="2021-03" db="EMBL/GenBank/DDBJ databases">
        <authorList>
            <person name="Lu T."/>
            <person name="Wang Q."/>
            <person name="Han X."/>
        </authorList>
    </citation>
    <scope>NUCLEOTIDE SEQUENCE</scope>
    <source>
        <strain evidence="2">WQ 2009</strain>
    </source>
</reference>
<dbReference type="SUPFAM" id="SSF54913">
    <property type="entry name" value="GlnB-like"/>
    <property type="match status" value="1"/>
</dbReference>
<organism evidence="2 3">
    <name type="scientific">Rhinopithecimicrobium faecis</name>
    <dbReference type="NCBI Taxonomy" id="2820698"/>
    <lineage>
        <taxon>Bacteria</taxon>
        <taxon>Pseudomonadati</taxon>
        <taxon>Bacteroidota</taxon>
        <taxon>Sphingobacteriia</taxon>
        <taxon>Sphingobacteriales</taxon>
        <taxon>Sphingobacteriaceae</taxon>
        <taxon>Rhinopithecimicrobium</taxon>
    </lineage>
</organism>
<dbReference type="Pfam" id="PF09413">
    <property type="entry name" value="DUF2007"/>
    <property type="match status" value="1"/>
</dbReference>
<dbReference type="InterPro" id="IPR011322">
    <property type="entry name" value="N-reg_PII-like_a/b"/>
</dbReference>
<dbReference type="AlphaFoldDB" id="A0A8T4HFU2"/>
<evidence type="ECO:0000313" key="3">
    <source>
        <dbReference type="Proteomes" id="UP000679691"/>
    </source>
</evidence>
<dbReference type="RefSeq" id="WP_353547714.1">
    <property type="nucleotide sequence ID" value="NZ_JAGKSB010000014.1"/>
</dbReference>
<dbReference type="Proteomes" id="UP000679691">
    <property type="component" value="Unassembled WGS sequence"/>
</dbReference>
<sequence length="74" mass="8414">MEKNWIKIATYSNALEVEIVRQMLEVNEIAAVVINKQDSSYLFGKIELYVAEQDVLTAKQLIEQEGDNLTPNSL</sequence>
<dbReference type="EMBL" id="JAGKSB010000014">
    <property type="protein sequence ID" value="MBP3944208.1"/>
    <property type="molecule type" value="Genomic_DNA"/>
</dbReference>
<evidence type="ECO:0000313" key="2">
    <source>
        <dbReference type="EMBL" id="MBP3944208.1"/>
    </source>
</evidence>
<dbReference type="InterPro" id="IPR018551">
    <property type="entry name" value="DUF2007"/>
</dbReference>
<protein>
    <submittedName>
        <fullName evidence="2">DUF2007 domain-containing protein</fullName>
    </submittedName>
</protein>
<comment type="caution">
    <text evidence="2">The sequence shown here is derived from an EMBL/GenBank/DDBJ whole genome shotgun (WGS) entry which is preliminary data.</text>
</comment>
<accession>A0A8T4HFU2</accession>
<proteinExistence type="predicted"/>
<gene>
    <name evidence="2" type="ORF">J5U18_11695</name>
</gene>
<evidence type="ECO:0000259" key="1">
    <source>
        <dbReference type="Pfam" id="PF09413"/>
    </source>
</evidence>
<feature type="domain" description="DUF2007" evidence="1">
    <location>
        <begin position="5"/>
        <end position="64"/>
    </location>
</feature>
<keyword evidence="3" id="KW-1185">Reference proteome</keyword>
<name>A0A8T4HFU2_9SPHI</name>